<organism evidence="6">
    <name type="scientific">Melilotus albus</name>
    <name type="common">White sweet clover</name>
    <name type="synonym">Melilotus officinalis subsp. albus</name>
    <dbReference type="NCBI Taxonomy" id="47082"/>
    <lineage>
        <taxon>Eukaryota</taxon>
        <taxon>Viridiplantae</taxon>
        <taxon>Streptophyta</taxon>
        <taxon>Embryophyta</taxon>
        <taxon>Tracheophyta</taxon>
        <taxon>Spermatophyta</taxon>
        <taxon>Magnoliopsida</taxon>
        <taxon>eudicotyledons</taxon>
        <taxon>Gunneridae</taxon>
        <taxon>Pentapetalae</taxon>
        <taxon>rosids</taxon>
        <taxon>fabids</taxon>
        <taxon>Fabales</taxon>
        <taxon>Fabaceae</taxon>
        <taxon>Papilionoideae</taxon>
        <taxon>50 kb inversion clade</taxon>
        <taxon>NPAAA clade</taxon>
        <taxon>Hologalegina</taxon>
        <taxon>IRL clade</taxon>
        <taxon>Trifolieae</taxon>
        <taxon>Melilotus</taxon>
    </lineage>
</organism>
<gene>
    <name evidence="6" type="primary">EVM0037865.1</name>
</gene>
<dbReference type="PANTHER" id="PTHR31499:SF43">
    <property type="entry name" value="MYB FAMILY TRANSCRIPTION FACTOR APL"/>
    <property type="match status" value="1"/>
</dbReference>
<protein>
    <submittedName>
        <fullName evidence="6">MYB family transcription factor</fullName>
    </submittedName>
</protein>
<dbReference type="GO" id="GO:0005634">
    <property type="term" value="C:nucleus"/>
    <property type="evidence" value="ECO:0007669"/>
    <property type="project" value="UniProtKB-SubCell"/>
</dbReference>
<evidence type="ECO:0000256" key="1">
    <source>
        <dbReference type="ARBA" id="ARBA00004123"/>
    </source>
</evidence>
<accession>A0A896WD19</accession>
<dbReference type="SUPFAM" id="SSF46689">
    <property type="entry name" value="Homeodomain-like"/>
    <property type="match status" value="1"/>
</dbReference>
<keyword evidence="4" id="KW-0539">Nucleus</keyword>
<evidence type="ECO:0000256" key="4">
    <source>
        <dbReference type="ARBA" id="ARBA00023242"/>
    </source>
</evidence>
<sequence>MYINQWDYEHQSYDPLEDISTIIHGSNANETYMNFQAQQHHQHQFDIPIWSNEISMPTTTDSPFMYCQASKDNYYSENITKQDQQTTCFKLVAESLMSSSEDSLSSSEKCSEFPSCSDKKVLEGDFAPDQRSHEFSFQKNQEWESCIKQDKNSSPCGFDFATSINSDFKITAKGKRRLRWSEELNESFIMIVNQLGGPEKAKPKAILQMMGVNVLTISHVKSHGSKYRSTLHTHKALKGISEEGHRADGINELQVKIQMQIEESRQLQLEVERSNQRQFEMQQNLQLVIEQQKKHLKLMLDQQKKRTKLENITDLKRS</sequence>
<name>A0A896WD19_MELAB</name>
<dbReference type="EMBL" id="MW302571">
    <property type="protein sequence ID" value="QSD99725.1"/>
    <property type="molecule type" value="Genomic_DNA"/>
</dbReference>
<reference evidence="6" key="1">
    <citation type="journal article" name="Plants (Basel)">
        <title>NAC and MYB Families and Lignin Biosynthesis-Related Members Identification and Expression Analysis in Melilotus albus.</title>
        <authorList>
            <person name="Chen L."/>
            <person name="Wu F."/>
            <person name="Zhang J."/>
        </authorList>
    </citation>
    <scope>NUCLEOTIDE SEQUENCE</scope>
</reference>
<proteinExistence type="predicted"/>
<evidence type="ECO:0000256" key="2">
    <source>
        <dbReference type="ARBA" id="ARBA00023015"/>
    </source>
</evidence>
<dbReference type="Gene3D" id="1.10.10.60">
    <property type="entry name" value="Homeodomain-like"/>
    <property type="match status" value="1"/>
</dbReference>
<dbReference type="GO" id="GO:0003700">
    <property type="term" value="F:DNA-binding transcription factor activity"/>
    <property type="evidence" value="ECO:0007669"/>
    <property type="project" value="InterPro"/>
</dbReference>
<feature type="coiled-coil region" evidence="5">
    <location>
        <begin position="250"/>
        <end position="277"/>
    </location>
</feature>
<dbReference type="AlphaFoldDB" id="A0A896WD19"/>
<comment type="subcellular location">
    <subcellularLocation>
        <location evidence="1">Nucleus</location>
    </subcellularLocation>
</comment>
<dbReference type="InterPro" id="IPR009057">
    <property type="entry name" value="Homeodomain-like_sf"/>
</dbReference>
<dbReference type="GO" id="GO:0003677">
    <property type="term" value="F:DNA binding"/>
    <property type="evidence" value="ECO:0007669"/>
    <property type="project" value="InterPro"/>
</dbReference>
<evidence type="ECO:0000256" key="5">
    <source>
        <dbReference type="SAM" id="Coils"/>
    </source>
</evidence>
<dbReference type="PANTHER" id="PTHR31499">
    <property type="entry name" value="MYB FAMILY TRANSCRIPTION FACTOR PHL11"/>
    <property type="match status" value="1"/>
</dbReference>
<dbReference type="NCBIfam" id="TIGR01557">
    <property type="entry name" value="myb_SHAQKYF"/>
    <property type="match status" value="1"/>
</dbReference>
<dbReference type="InterPro" id="IPR046955">
    <property type="entry name" value="PHR1-like"/>
</dbReference>
<evidence type="ECO:0000256" key="3">
    <source>
        <dbReference type="ARBA" id="ARBA00023163"/>
    </source>
</evidence>
<keyword evidence="3" id="KW-0804">Transcription</keyword>
<keyword evidence="2" id="KW-0805">Transcription regulation</keyword>
<keyword evidence="5" id="KW-0175">Coiled coil</keyword>
<dbReference type="InterPro" id="IPR006447">
    <property type="entry name" value="Myb_dom_plants"/>
</dbReference>
<evidence type="ECO:0000313" key="6">
    <source>
        <dbReference type="EMBL" id="QSD99725.1"/>
    </source>
</evidence>